<dbReference type="SUPFAM" id="SSF48452">
    <property type="entry name" value="TPR-like"/>
    <property type="match status" value="1"/>
</dbReference>
<gene>
    <name evidence="2" type="ORF">tloyanaT_05780</name>
</gene>
<dbReference type="Gene3D" id="1.25.40.10">
    <property type="entry name" value="Tetratricopeptide repeat domain"/>
    <property type="match status" value="1"/>
</dbReference>
<evidence type="ECO:0000313" key="2">
    <source>
        <dbReference type="EMBL" id="GLX84326.1"/>
    </source>
</evidence>
<sequence length="172" mass="18478">MKKHLYYSAIALALGIAPLANADDSNFKVAIIKDAAGSTDIIKGNFNESLNKMAQTPSTAAEEFELAMGLCVANIKLSQFDAAEKDCSAAISASKTMDTSTNERNKLSALAYNNRAISRALQEDTLGALDDFTSAMLLNQSTLVNNNLTHFKKQYVVTLTASTTGNTTYITH</sequence>
<feature type="signal peptide" evidence="1">
    <location>
        <begin position="1"/>
        <end position="22"/>
    </location>
</feature>
<evidence type="ECO:0008006" key="4">
    <source>
        <dbReference type="Google" id="ProtNLM"/>
    </source>
</evidence>
<protein>
    <recommendedName>
        <fullName evidence="4">Tetratricopeptide repeat protein</fullName>
    </recommendedName>
</protein>
<organism evidence="2 3">
    <name type="scientific">Thalassotalea loyana</name>
    <dbReference type="NCBI Taxonomy" id="280483"/>
    <lineage>
        <taxon>Bacteria</taxon>
        <taxon>Pseudomonadati</taxon>
        <taxon>Pseudomonadota</taxon>
        <taxon>Gammaproteobacteria</taxon>
        <taxon>Alteromonadales</taxon>
        <taxon>Colwelliaceae</taxon>
        <taxon>Thalassotalea</taxon>
    </lineage>
</organism>
<name>A0ABQ6H864_9GAMM</name>
<keyword evidence="3" id="KW-1185">Reference proteome</keyword>
<keyword evidence="1" id="KW-0732">Signal</keyword>
<feature type="chain" id="PRO_5047244079" description="Tetratricopeptide repeat protein" evidence="1">
    <location>
        <begin position="23"/>
        <end position="172"/>
    </location>
</feature>
<reference evidence="2 3" key="1">
    <citation type="submission" date="2023-03" db="EMBL/GenBank/DDBJ databases">
        <title>Thalassotalea loyana LMG 22536T draft genome sequence.</title>
        <authorList>
            <person name="Sawabe T."/>
        </authorList>
    </citation>
    <scope>NUCLEOTIDE SEQUENCE [LARGE SCALE GENOMIC DNA]</scope>
    <source>
        <strain evidence="2 3">LMG 22536</strain>
    </source>
</reference>
<dbReference type="InterPro" id="IPR011990">
    <property type="entry name" value="TPR-like_helical_dom_sf"/>
</dbReference>
<dbReference type="EMBL" id="BSSV01000001">
    <property type="protein sequence ID" value="GLX84326.1"/>
    <property type="molecule type" value="Genomic_DNA"/>
</dbReference>
<evidence type="ECO:0000256" key="1">
    <source>
        <dbReference type="SAM" id="SignalP"/>
    </source>
</evidence>
<evidence type="ECO:0000313" key="3">
    <source>
        <dbReference type="Proteomes" id="UP001157134"/>
    </source>
</evidence>
<comment type="caution">
    <text evidence="2">The sequence shown here is derived from an EMBL/GenBank/DDBJ whole genome shotgun (WGS) entry which is preliminary data.</text>
</comment>
<dbReference type="Proteomes" id="UP001157134">
    <property type="component" value="Unassembled WGS sequence"/>
</dbReference>
<proteinExistence type="predicted"/>
<accession>A0ABQ6H864</accession>